<feature type="region of interest" description="Disordered" evidence="10">
    <location>
        <begin position="553"/>
        <end position="573"/>
    </location>
</feature>
<dbReference type="GO" id="GO:0005675">
    <property type="term" value="C:transcription factor TFIIH holo complex"/>
    <property type="evidence" value="ECO:0007669"/>
    <property type="project" value="TreeGrafter"/>
</dbReference>
<evidence type="ECO:0000256" key="8">
    <source>
        <dbReference type="ARBA" id="ARBA00034808"/>
    </source>
</evidence>
<dbReference type="GO" id="GO:0043138">
    <property type="term" value="F:3'-5' DNA helicase activity"/>
    <property type="evidence" value="ECO:0007669"/>
    <property type="project" value="UniProtKB-EC"/>
</dbReference>
<keyword evidence="4" id="KW-0347">Helicase</keyword>
<dbReference type="AlphaFoldDB" id="A0AAD5KJ02"/>
<dbReference type="GO" id="GO:0000112">
    <property type="term" value="C:nucleotide-excision repair factor 3 complex"/>
    <property type="evidence" value="ECO:0007669"/>
    <property type="project" value="TreeGrafter"/>
</dbReference>
<evidence type="ECO:0000256" key="7">
    <source>
        <dbReference type="ARBA" id="ARBA00034617"/>
    </source>
</evidence>
<dbReference type="GO" id="GO:0097550">
    <property type="term" value="C:transcription preinitiation complex"/>
    <property type="evidence" value="ECO:0007669"/>
    <property type="project" value="TreeGrafter"/>
</dbReference>
<dbReference type="InterPro" id="IPR027417">
    <property type="entry name" value="P-loop_NTPase"/>
</dbReference>
<dbReference type="CDD" id="cd18789">
    <property type="entry name" value="SF2_C_XPB"/>
    <property type="match status" value="1"/>
</dbReference>
<evidence type="ECO:0000256" key="5">
    <source>
        <dbReference type="ARBA" id="ARBA00022840"/>
    </source>
</evidence>
<feature type="domain" description="Helicase C-terminal" evidence="12">
    <location>
        <begin position="374"/>
        <end position="548"/>
    </location>
</feature>
<dbReference type="PROSITE" id="PS51192">
    <property type="entry name" value="HELICASE_ATP_BIND_1"/>
    <property type="match status" value="1"/>
</dbReference>
<keyword evidence="5" id="KW-0067">ATP-binding</keyword>
<dbReference type="Gene3D" id="3.40.50.300">
    <property type="entry name" value="P-loop containing nucleotide triphosphate hydrolases"/>
    <property type="match status" value="2"/>
</dbReference>
<dbReference type="PROSITE" id="PS51194">
    <property type="entry name" value="HELICASE_CTER"/>
    <property type="match status" value="1"/>
</dbReference>
<dbReference type="InterPro" id="IPR006935">
    <property type="entry name" value="Helicase/UvrB_N"/>
</dbReference>
<comment type="catalytic activity">
    <reaction evidence="7">
        <text>Couples ATP hydrolysis with the unwinding of duplex DNA by translocating in the 3'-5' direction.</text>
        <dbReference type="EC" id="5.6.2.4"/>
    </reaction>
</comment>
<dbReference type="Proteomes" id="UP001209540">
    <property type="component" value="Unassembled WGS sequence"/>
</dbReference>
<evidence type="ECO:0000256" key="2">
    <source>
        <dbReference type="ARBA" id="ARBA00022741"/>
    </source>
</evidence>
<evidence type="ECO:0000313" key="14">
    <source>
        <dbReference type="Proteomes" id="UP001209540"/>
    </source>
</evidence>
<comment type="catalytic activity">
    <reaction evidence="9">
        <text>ATP + H2O = ADP + phosphate + H(+)</text>
        <dbReference type="Rhea" id="RHEA:13065"/>
        <dbReference type="ChEBI" id="CHEBI:15377"/>
        <dbReference type="ChEBI" id="CHEBI:15378"/>
        <dbReference type="ChEBI" id="CHEBI:30616"/>
        <dbReference type="ChEBI" id="CHEBI:43474"/>
        <dbReference type="ChEBI" id="CHEBI:456216"/>
        <dbReference type="EC" id="5.6.2.4"/>
    </reaction>
</comment>
<feature type="compositionally biased region" description="Basic and acidic residues" evidence="10">
    <location>
        <begin position="27"/>
        <end position="54"/>
    </location>
</feature>
<dbReference type="SUPFAM" id="SSF52540">
    <property type="entry name" value="P-loop containing nucleoside triphosphate hydrolases"/>
    <property type="match status" value="2"/>
</dbReference>
<dbReference type="InterPro" id="IPR032438">
    <property type="entry name" value="ERCC3_RAD25_C"/>
</dbReference>
<protein>
    <recommendedName>
        <fullName evidence="8">DNA 3'-5' helicase</fullName>
        <ecNumber evidence="8">5.6.2.4</ecNumber>
    </recommendedName>
</protein>
<dbReference type="GO" id="GO:0005524">
    <property type="term" value="F:ATP binding"/>
    <property type="evidence" value="ECO:0007669"/>
    <property type="project" value="UniProtKB-KW"/>
</dbReference>
<evidence type="ECO:0000256" key="10">
    <source>
        <dbReference type="SAM" id="MobiDB-lite"/>
    </source>
</evidence>
<dbReference type="Pfam" id="PF16203">
    <property type="entry name" value="ERCC3_RAD25_C"/>
    <property type="match status" value="1"/>
</dbReference>
<evidence type="ECO:0000313" key="13">
    <source>
        <dbReference type="EMBL" id="KAI9272654.1"/>
    </source>
</evidence>
<dbReference type="PANTHER" id="PTHR11274">
    <property type="entry name" value="RAD25/XP-B DNA REPAIR HELICASE"/>
    <property type="match status" value="1"/>
</dbReference>
<dbReference type="PANTHER" id="PTHR11274:SF0">
    <property type="entry name" value="GENERAL TRANSCRIPTION AND DNA REPAIR FACTOR IIH HELICASE SUBUNIT XPB"/>
    <property type="match status" value="1"/>
</dbReference>
<reference evidence="13" key="2">
    <citation type="submission" date="2023-02" db="EMBL/GenBank/DDBJ databases">
        <authorList>
            <consortium name="DOE Joint Genome Institute"/>
            <person name="Mondo S.J."/>
            <person name="Chang Y."/>
            <person name="Wang Y."/>
            <person name="Ahrendt S."/>
            <person name="Andreopoulos W."/>
            <person name="Barry K."/>
            <person name="Beard J."/>
            <person name="Benny G.L."/>
            <person name="Blankenship S."/>
            <person name="Bonito G."/>
            <person name="Cuomo C."/>
            <person name="Desiro A."/>
            <person name="Gervers K.A."/>
            <person name="Hundley H."/>
            <person name="Kuo A."/>
            <person name="LaButti K."/>
            <person name="Lang B.F."/>
            <person name="Lipzen A."/>
            <person name="O'Donnell K."/>
            <person name="Pangilinan J."/>
            <person name="Reynolds N."/>
            <person name="Sandor L."/>
            <person name="Smith M.W."/>
            <person name="Tsang A."/>
            <person name="Grigoriev I.V."/>
            <person name="Stajich J.E."/>
            <person name="Spatafora J.W."/>
        </authorList>
    </citation>
    <scope>NUCLEOTIDE SEQUENCE</scope>
    <source>
        <strain evidence="13">RSA 2281</strain>
    </source>
</reference>
<dbReference type="InterPro" id="IPR001650">
    <property type="entry name" value="Helicase_C-like"/>
</dbReference>
<evidence type="ECO:0000256" key="3">
    <source>
        <dbReference type="ARBA" id="ARBA00022801"/>
    </source>
</evidence>
<keyword evidence="6" id="KW-0413">Isomerase</keyword>
<dbReference type="GO" id="GO:0006367">
    <property type="term" value="P:transcription initiation at RNA polymerase II promoter"/>
    <property type="evidence" value="ECO:0007669"/>
    <property type="project" value="InterPro"/>
</dbReference>
<feature type="domain" description="Helicase ATP-binding" evidence="11">
    <location>
        <begin position="140"/>
        <end position="302"/>
    </location>
</feature>
<dbReference type="SMART" id="SM00487">
    <property type="entry name" value="DEXDc"/>
    <property type="match status" value="1"/>
</dbReference>
<accession>A0AAD5KJ02</accession>
<keyword evidence="3 13" id="KW-0378">Hydrolase</keyword>
<comment type="caution">
    <text evidence="13">The sequence shown here is derived from an EMBL/GenBank/DDBJ whole genome shotgun (WGS) entry which is preliminary data.</text>
</comment>
<dbReference type="EC" id="5.6.2.4" evidence="8"/>
<dbReference type="NCBIfam" id="TIGR00603">
    <property type="entry name" value="rad25"/>
    <property type="match status" value="1"/>
</dbReference>
<evidence type="ECO:0000256" key="1">
    <source>
        <dbReference type="ARBA" id="ARBA00006637"/>
    </source>
</evidence>
<feature type="region of interest" description="Disordered" evidence="10">
    <location>
        <begin position="608"/>
        <end position="638"/>
    </location>
</feature>
<dbReference type="Pfam" id="PF04851">
    <property type="entry name" value="ResIII"/>
    <property type="match status" value="1"/>
</dbReference>
<organism evidence="13 14">
    <name type="scientific">Phascolomyces articulosus</name>
    <dbReference type="NCBI Taxonomy" id="60185"/>
    <lineage>
        <taxon>Eukaryota</taxon>
        <taxon>Fungi</taxon>
        <taxon>Fungi incertae sedis</taxon>
        <taxon>Mucoromycota</taxon>
        <taxon>Mucoromycotina</taxon>
        <taxon>Mucoromycetes</taxon>
        <taxon>Mucorales</taxon>
        <taxon>Lichtheimiaceae</taxon>
        <taxon>Phascolomyces</taxon>
    </lineage>
</organism>
<dbReference type="InterPro" id="IPR014001">
    <property type="entry name" value="Helicase_ATP-bd"/>
</dbReference>
<feature type="compositionally biased region" description="Polar residues" evidence="10">
    <location>
        <begin position="58"/>
        <end position="75"/>
    </location>
</feature>
<proteinExistence type="inferred from homology"/>
<reference evidence="13" key="1">
    <citation type="journal article" date="2022" name="IScience">
        <title>Evolution of zygomycete secretomes and the origins of terrestrial fungal ecologies.</title>
        <authorList>
            <person name="Chang Y."/>
            <person name="Wang Y."/>
            <person name="Mondo S."/>
            <person name="Ahrendt S."/>
            <person name="Andreopoulos W."/>
            <person name="Barry K."/>
            <person name="Beard J."/>
            <person name="Benny G.L."/>
            <person name="Blankenship S."/>
            <person name="Bonito G."/>
            <person name="Cuomo C."/>
            <person name="Desiro A."/>
            <person name="Gervers K.A."/>
            <person name="Hundley H."/>
            <person name="Kuo A."/>
            <person name="LaButti K."/>
            <person name="Lang B.F."/>
            <person name="Lipzen A."/>
            <person name="O'Donnell K."/>
            <person name="Pangilinan J."/>
            <person name="Reynolds N."/>
            <person name="Sandor L."/>
            <person name="Smith M.E."/>
            <person name="Tsang A."/>
            <person name="Grigoriev I.V."/>
            <person name="Stajich J.E."/>
            <person name="Spatafora J.W."/>
        </authorList>
    </citation>
    <scope>NUCLEOTIDE SEQUENCE</scope>
    <source>
        <strain evidence="13">RSA 2281</strain>
    </source>
</reference>
<sequence>MYTEFDPAASAKDRQKSLANLLSFVQKRKEEEDAKTTTDQDSTDKTIPKKRNTEDSNNDNTMTKEAIGTDQSPNKMQKKQPVKRAGANIASATTQKPKPKAILPSYSFKQDSQLPELDISLKPSIEVRPYQREAVNAIVDQEKEQAQSGIIVLPCGAGKTLTSILVACELKKPVLVVCSTIIAAEQFSNEFLNFTNLMASKTGMFAGQKKWPFNGPTGVLFTTYTMLVDSKNRTADSKRMSKFIDNTSWGLVILDEVHCVPASNFSKAIAKIKTKVRLGLTATMLREDEKIGDLETLVGPTLYHAKWKELADKGYIAKVICTQVEIFMDPPFRQAYQDVDDSPPGGSGGNSGSVLGHAHHIKSLLSILNPKKIQLCQRLVQYHEARGDKILVFCDHIDALKVYAEKLNRPFIYGGTSADDARTLLKRFQIDIPKVTKDASWSELAAQRALKAKSVNTLLLSRIGDTSLDLPAATVLIQVSSHFGSRRQEAQRLGRVLRAKKRSEKGFYSRFYTLVTAATHETTFSERRRQFLEEDCGYGYQIWMVGDEDTEGGGWHVKSTEDENAPEDDDVKTDPVTCTIHGADDRPYTRTADQKVLADHIRNIKNVQVEEDSEDVANITTPPPSSNKRGTAIKSRKK</sequence>
<evidence type="ECO:0000256" key="4">
    <source>
        <dbReference type="ARBA" id="ARBA00022806"/>
    </source>
</evidence>
<dbReference type="EMBL" id="JAIXMP010000005">
    <property type="protein sequence ID" value="KAI9272654.1"/>
    <property type="molecule type" value="Genomic_DNA"/>
</dbReference>
<feature type="region of interest" description="Disordered" evidence="10">
    <location>
        <begin position="26"/>
        <end position="96"/>
    </location>
</feature>
<evidence type="ECO:0000259" key="11">
    <source>
        <dbReference type="PROSITE" id="PS51192"/>
    </source>
</evidence>
<name>A0AAD5KJ02_9FUNG</name>
<dbReference type="GO" id="GO:0006289">
    <property type="term" value="P:nucleotide-excision repair"/>
    <property type="evidence" value="ECO:0007669"/>
    <property type="project" value="InterPro"/>
</dbReference>
<keyword evidence="2" id="KW-0547">Nucleotide-binding</keyword>
<dbReference type="GO" id="GO:0016787">
    <property type="term" value="F:hydrolase activity"/>
    <property type="evidence" value="ECO:0007669"/>
    <property type="project" value="UniProtKB-KW"/>
</dbReference>
<dbReference type="InterPro" id="IPR001161">
    <property type="entry name" value="XPB/Ssl2"/>
</dbReference>
<evidence type="ECO:0000256" key="6">
    <source>
        <dbReference type="ARBA" id="ARBA00023235"/>
    </source>
</evidence>
<evidence type="ECO:0000256" key="9">
    <source>
        <dbReference type="ARBA" id="ARBA00048988"/>
    </source>
</evidence>
<comment type="similarity">
    <text evidence="1">Belongs to the helicase family. RAD25/XPB subfamily.</text>
</comment>
<evidence type="ECO:0000259" key="12">
    <source>
        <dbReference type="PROSITE" id="PS51194"/>
    </source>
</evidence>
<dbReference type="GO" id="GO:0003677">
    <property type="term" value="F:DNA binding"/>
    <property type="evidence" value="ECO:0007669"/>
    <property type="project" value="InterPro"/>
</dbReference>
<gene>
    <name evidence="13" type="ORF">BDA99DRAFT_498880</name>
</gene>
<dbReference type="InterPro" id="IPR050615">
    <property type="entry name" value="ATP-dep_DNA_Helicase"/>
</dbReference>
<keyword evidence="14" id="KW-1185">Reference proteome</keyword>
<feature type="compositionally biased region" description="Acidic residues" evidence="10">
    <location>
        <begin position="562"/>
        <end position="571"/>
    </location>
</feature>